<name>A0A132A4P3_SARSC</name>
<dbReference type="OrthoDB" id="2214at2759"/>
<evidence type="ECO:0008006" key="3">
    <source>
        <dbReference type="Google" id="ProtNLM"/>
    </source>
</evidence>
<comment type="caution">
    <text evidence="1">The sequence shown here is derived from an EMBL/GenBank/DDBJ whole genome shotgun (WGS) entry which is preliminary data.</text>
</comment>
<proteinExistence type="predicted"/>
<dbReference type="AlphaFoldDB" id="A0A132A4P3"/>
<gene>
    <name evidence="1" type="ORF">QR98_0044390</name>
</gene>
<sequence>MDMLLEYDPNPNSQITQGIGHLLPEWNDQVKQNRYRADFTAVWARRDIDFDLFKIMQDNWLNVSKYKLFLMDPPLPKLGRELTSGLTSKKLRPYSTFLRSDHSSFWYPHSFKNETINAILLTDLGPWRRKVANKYHSSADNRKLLSRSNLLFLKNAIDSLMRTILHIGDGHCKSIK</sequence>
<protein>
    <recommendedName>
        <fullName evidence="3">Peptidase M28 domain-containing protein</fullName>
    </recommendedName>
</protein>
<organism evidence="1 2">
    <name type="scientific">Sarcoptes scabiei</name>
    <name type="common">Itch mite</name>
    <name type="synonym">Acarus scabiei</name>
    <dbReference type="NCBI Taxonomy" id="52283"/>
    <lineage>
        <taxon>Eukaryota</taxon>
        <taxon>Metazoa</taxon>
        <taxon>Ecdysozoa</taxon>
        <taxon>Arthropoda</taxon>
        <taxon>Chelicerata</taxon>
        <taxon>Arachnida</taxon>
        <taxon>Acari</taxon>
        <taxon>Acariformes</taxon>
        <taxon>Sarcoptiformes</taxon>
        <taxon>Astigmata</taxon>
        <taxon>Psoroptidia</taxon>
        <taxon>Sarcoptoidea</taxon>
        <taxon>Sarcoptidae</taxon>
        <taxon>Sarcoptinae</taxon>
        <taxon>Sarcoptes</taxon>
    </lineage>
</organism>
<dbReference type="EMBL" id="JXLN01010578">
    <property type="protein sequence ID" value="KPM05966.1"/>
    <property type="molecule type" value="Genomic_DNA"/>
</dbReference>
<reference evidence="1 2" key="1">
    <citation type="journal article" date="2015" name="Parasit. Vectors">
        <title>Draft genome of the scabies mite.</title>
        <authorList>
            <person name="Rider S.D.Jr."/>
            <person name="Morgan M.S."/>
            <person name="Arlian L.G."/>
        </authorList>
    </citation>
    <scope>NUCLEOTIDE SEQUENCE [LARGE SCALE GENOMIC DNA]</scope>
    <source>
        <strain evidence="1">Arlian Lab</strain>
    </source>
</reference>
<dbReference type="Proteomes" id="UP000616769">
    <property type="component" value="Unassembled WGS sequence"/>
</dbReference>
<evidence type="ECO:0000313" key="2">
    <source>
        <dbReference type="Proteomes" id="UP000616769"/>
    </source>
</evidence>
<dbReference type="VEuPathDB" id="VectorBase:SSCA008191"/>
<evidence type="ECO:0000313" key="1">
    <source>
        <dbReference type="EMBL" id="KPM05966.1"/>
    </source>
</evidence>
<accession>A0A132A4P3</accession>